<keyword evidence="2" id="KW-0472">Membrane</keyword>
<organism evidence="3 4">
    <name type="scientific">Muricoccus nepalensis</name>
    <dbReference type="NCBI Taxonomy" id="1854500"/>
    <lineage>
        <taxon>Bacteria</taxon>
        <taxon>Pseudomonadati</taxon>
        <taxon>Pseudomonadota</taxon>
        <taxon>Alphaproteobacteria</taxon>
        <taxon>Acetobacterales</taxon>
        <taxon>Roseomonadaceae</taxon>
        <taxon>Muricoccus</taxon>
    </lineage>
</organism>
<evidence type="ECO:0000256" key="2">
    <source>
        <dbReference type="SAM" id="Phobius"/>
    </source>
</evidence>
<feature type="transmembrane region" description="Helical" evidence="2">
    <location>
        <begin position="306"/>
        <end position="325"/>
    </location>
</feature>
<dbReference type="AlphaFoldDB" id="A0A502FQ37"/>
<feature type="transmembrane region" description="Helical" evidence="2">
    <location>
        <begin position="378"/>
        <end position="400"/>
    </location>
</feature>
<sequence>MPDINAGLAVRPLPLAAADVAAFQADGQLLTRFIMAQSGRTIAGMPAVGPEAPEPARWEVAQGFAELLYAEPREVAADAAKVDRLIALLDHLAVRAAPARPDTIRLTGCFILPSSREARKILGHAEPGPPGVASATASQAADCALMAQSLRRFVRLIGALGIVSLAFALILLIHAASGRGLLESLAGLRADYAAAEREVAAANSVLAAAAAREPRAGTVPVGCDPLPPEARVTVPARLAACGRIEDLSKRFDLLYTALGRWNATSKLFAMATPNGVAEQAARPRLRVAGRDWETTEIRTVSTLKSLTSFVLPMALGLVGACTAFARRINRRIEEWTLEPRDRWQGILRVAMGLVAGSLVGALFTTADTVDLQGFTLTLPAVAFFVGYGVTVVFDMLDAIIEPVSEKIRTTFAPAKPAR</sequence>
<feature type="transmembrane region" description="Helical" evidence="2">
    <location>
        <begin position="156"/>
        <end position="176"/>
    </location>
</feature>
<evidence type="ECO:0000313" key="3">
    <source>
        <dbReference type="EMBL" id="TPG51555.1"/>
    </source>
</evidence>
<dbReference type="RefSeq" id="WP_140885531.1">
    <property type="nucleotide sequence ID" value="NZ_RCZP01000025.1"/>
</dbReference>
<comment type="caution">
    <text evidence="3">The sequence shown here is derived from an EMBL/GenBank/DDBJ whole genome shotgun (WGS) entry which is preliminary data.</text>
</comment>
<keyword evidence="4" id="KW-1185">Reference proteome</keyword>
<dbReference type="OrthoDB" id="112250at2"/>
<protein>
    <submittedName>
        <fullName evidence="3">Uncharacterized protein</fullName>
    </submittedName>
</protein>
<reference evidence="3 4" key="1">
    <citation type="journal article" date="2019" name="Environ. Microbiol.">
        <title>Species interactions and distinct microbial communities in high Arctic permafrost affected cryosols are associated with the CH4 and CO2 gas fluxes.</title>
        <authorList>
            <person name="Altshuler I."/>
            <person name="Hamel J."/>
            <person name="Turney S."/>
            <person name="Magnuson E."/>
            <person name="Levesque R."/>
            <person name="Greer C."/>
            <person name="Whyte L.G."/>
        </authorList>
    </citation>
    <scope>NUCLEOTIDE SEQUENCE [LARGE SCALE GENOMIC DNA]</scope>
    <source>
        <strain evidence="3 4">S9.3B</strain>
    </source>
</reference>
<dbReference type="EMBL" id="RCZP01000025">
    <property type="protein sequence ID" value="TPG51555.1"/>
    <property type="molecule type" value="Genomic_DNA"/>
</dbReference>
<evidence type="ECO:0000256" key="1">
    <source>
        <dbReference type="SAM" id="Coils"/>
    </source>
</evidence>
<keyword evidence="1" id="KW-0175">Coiled coil</keyword>
<dbReference type="Proteomes" id="UP000317078">
    <property type="component" value="Unassembled WGS sequence"/>
</dbReference>
<evidence type="ECO:0000313" key="4">
    <source>
        <dbReference type="Proteomes" id="UP000317078"/>
    </source>
</evidence>
<name>A0A502FQ37_9PROT</name>
<gene>
    <name evidence="3" type="ORF">EAH89_20150</name>
</gene>
<keyword evidence="2" id="KW-1133">Transmembrane helix</keyword>
<proteinExistence type="predicted"/>
<accession>A0A502FQ37</accession>
<feature type="transmembrane region" description="Helical" evidence="2">
    <location>
        <begin position="346"/>
        <end position="366"/>
    </location>
</feature>
<keyword evidence="2" id="KW-0812">Transmembrane</keyword>
<feature type="coiled-coil region" evidence="1">
    <location>
        <begin position="185"/>
        <end position="212"/>
    </location>
</feature>